<dbReference type="Proteomes" id="UP000033393">
    <property type="component" value="Unassembled WGS sequence"/>
</dbReference>
<proteinExistence type="predicted"/>
<organism evidence="1 2">
    <name type="scientific">Lentzea aerocolonigenes</name>
    <name type="common">Lechevalieria aerocolonigenes</name>
    <name type="synonym">Saccharothrix aerocolonigenes</name>
    <dbReference type="NCBI Taxonomy" id="68170"/>
    <lineage>
        <taxon>Bacteria</taxon>
        <taxon>Bacillati</taxon>
        <taxon>Actinomycetota</taxon>
        <taxon>Actinomycetes</taxon>
        <taxon>Pseudonocardiales</taxon>
        <taxon>Pseudonocardiaceae</taxon>
        <taxon>Lentzea</taxon>
    </lineage>
</organism>
<dbReference type="EMBL" id="JYJG01000059">
    <property type="protein sequence ID" value="KJK50455.1"/>
    <property type="molecule type" value="Genomic_DNA"/>
</dbReference>
<keyword evidence="2" id="KW-1185">Reference proteome</keyword>
<dbReference type="RefSeq" id="WP_045311267.1">
    <property type="nucleotide sequence ID" value="NZ_JYJG01000059.1"/>
</dbReference>
<accession>A0A0F0H4P8</accession>
<dbReference type="AlphaFoldDB" id="A0A0F0H4P8"/>
<evidence type="ECO:0000313" key="2">
    <source>
        <dbReference type="Proteomes" id="UP000033393"/>
    </source>
</evidence>
<reference evidence="1 2" key="1">
    <citation type="submission" date="2015-02" db="EMBL/GenBank/DDBJ databases">
        <authorList>
            <person name="Ju K.-S."/>
            <person name="Doroghazi J.R."/>
            <person name="Metcalf W."/>
        </authorList>
    </citation>
    <scope>NUCLEOTIDE SEQUENCE [LARGE SCALE GENOMIC DNA]</scope>
    <source>
        <strain evidence="1 2">NRRL B-16140</strain>
    </source>
</reference>
<dbReference type="PATRIC" id="fig|68170.10.peg.952"/>
<protein>
    <submittedName>
        <fullName evidence="1">Uncharacterized protein</fullName>
    </submittedName>
</protein>
<gene>
    <name evidence="1" type="ORF">UK23_10725</name>
</gene>
<sequence length="66" mass="7618">MEVELSKRFTKLWKGQTYVKRVAVVLVFFPCQVTRWAHSVAENLRSRAPLADVTEIELAIRGELTE</sequence>
<evidence type="ECO:0000313" key="1">
    <source>
        <dbReference type="EMBL" id="KJK50455.1"/>
    </source>
</evidence>
<name>A0A0F0H4P8_LENAE</name>
<comment type="caution">
    <text evidence="1">The sequence shown here is derived from an EMBL/GenBank/DDBJ whole genome shotgun (WGS) entry which is preliminary data.</text>
</comment>